<gene>
    <name evidence="7" type="ORF">TCE0_015r03126</name>
</gene>
<comment type="caution">
    <text evidence="7">The sequence shown here is derived from an EMBL/GenBank/DDBJ whole genome shotgun (WGS) entry which is preliminary data.</text>
</comment>
<dbReference type="Gene3D" id="3.30.360.10">
    <property type="entry name" value="Dihydrodipicolinate Reductase, domain 2"/>
    <property type="match status" value="1"/>
</dbReference>
<proteinExistence type="inferred from homology"/>
<accession>A0A6V8H6J3</accession>
<dbReference type="Proteomes" id="UP000053095">
    <property type="component" value="Unassembled WGS sequence"/>
</dbReference>
<dbReference type="PANTHER" id="PTHR22604:SF115">
    <property type="entry name" value="DIHYDRODIOL DEHYDROGENASE, PUTATIVE (AFU_ORTHOLOGUE AFUA_1G07520)-RELATED"/>
    <property type="match status" value="1"/>
</dbReference>
<dbReference type="GO" id="GO:0047837">
    <property type="term" value="F:D-xylose 1-dehydrogenase (NADP+) activity"/>
    <property type="evidence" value="ECO:0007669"/>
    <property type="project" value="UniProtKB-EC"/>
</dbReference>
<protein>
    <recommendedName>
        <fullName evidence="3">D-xylose 1-dehydrogenase (NADP(+), D-xylono-1,5-lactone-forming)</fullName>
        <ecNumber evidence="3">1.1.1.179</ecNumber>
    </recommendedName>
    <alternativeName>
        <fullName evidence="4">D-xylose-NADP dehydrogenase</fullName>
    </alternativeName>
</protein>
<dbReference type="InterPro" id="IPR050984">
    <property type="entry name" value="Gfo/Idh/MocA_domain"/>
</dbReference>
<dbReference type="GO" id="GO:0000166">
    <property type="term" value="F:nucleotide binding"/>
    <property type="evidence" value="ECO:0007669"/>
    <property type="project" value="InterPro"/>
</dbReference>
<dbReference type="EC" id="1.1.1.179" evidence="3"/>
<dbReference type="EMBL" id="DF933811">
    <property type="protein sequence ID" value="GAM35094.1"/>
    <property type="molecule type" value="Genomic_DNA"/>
</dbReference>
<name>A0A6V8H6J3_TALPI</name>
<comment type="similarity">
    <text evidence="1">Belongs to the Gfo/Idh/MocA family.</text>
</comment>
<dbReference type="PANTHER" id="PTHR22604">
    <property type="entry name" value="OXIDOREDUCTASES"/>
    <property type="match status" value="1"/>
</dbReference>
<dbReference type="AlphaFoldDB" id="A0A6V8H6J3"/>
<evidence type="ECO:0000313" key="8">
    <source>
        <dbReference type="Proteomes" id="UP000053095"/>
    </source>
</evidence>
<dbReference type="InterPro" id="IPR036291">
    <property type="entry name" value="NAD(P)-bd_dom_sf"/>
</dbReference>
<evidence type="ECO:0000313" key="7">
    <source>
        <dbReference type="EMBL" id="GAM35094.1"/>
    </source>
</evidence>
<dbReference type="SUPFAM" id="SSF55347">
    <property type="entry name" value="Glyceraldehyde-3-phosphate dehydrogenase-like, C-terminal domain"/>
    <property type="match status" value="1"/>
</dbReference>
<comment type="catalytic activity">
    <reaction evidence="5">
        <text>D-xylose + NADP(+) = D-xylono-1,5-lactone + NADPH + H(+)</text>
        <dbReference type="Rhea" id="RHEA:22000"/>
        <dbReference type="ChEBI" id="CHEBI:15378"/>
        <dbReference type="ChEBI" id="CHEBI:15867"/>
        <dbReference type="ChEBI" id="CHEBI:53455"/>
        <dbReference type="ChEBI" id="CHEBI:57783"/>
        <dbReference type="ChEBI" id="CHEBI:58349"/>
        <dbReference type="EC" id="1.1.1.179"/>
    </reaction>
</comment>
<keyword evidence="2" id="KW-0560">Oxidoreductase</keyword>
<sequence length="342" mass="37932">MDKAHSFIAGLELPTTCVPYDSYGGLVSDQNVDVVYIATPHSHHYQHVMLALVSGKHVLCEKPLTVNTNQAKVLCDEARKRNRFLMEAMWTRFLPITKDVMNEICRGTVGEVLRVLVDTGFGDEVEKTWGTEHRMPNKALAGGALLDLGIYSLTWIFLSLYHVLPMPQRKPPTAIAAQMTLNYLTGADEASSILLTFPTTAPNNIADWKSQAVALTNLRVSTDPGGQNSAGPSIRIQGTRGEVQLDGPSFRPERHRIILRHDNTQVEGSGSVREVNHPISPDIKGMYWEADEVGRCLRDGKIESELLPWDEMTAVMNVMDEARRQGGLSYPDEIESTIYSSS</sequence>
<keyword evidence="8" id="KW-1185">Reference proteome</keyword>
<dbReference type="InterPro" id="IPR000683">
    <property type="entry name" value="Gfo/Idh/MocA-like_OxRdtase_N"/>
</dbReference>
<dbReference type="Pfam" id="PF01408">
    <property type="entry name" value="GFO_IDH_MocA"/>
    <property type="match status" value="1"/>
</dbReference>
<evidence type="ECO:0000259" key="6">
    <source>
        <dbReference type="Pfam" id="PF01408"/>
    </source>
</evidence>
<evidence type="ECO:0000256" key="1">
    <source>
        <dbReference type="ARBA" id="ARBA00010928"/>
    </source>
</evidence>
<evidence type="ECO:0000256" key="5">
    <source>
        <dbReference type="ARBA" id="ARBA00049233"/>
    </source>
</evidence>
<dbReference type="Gene3D" id="3.40.50.720">
    <property type="entry name" value="NAD(P)-binding Rossmann-like Domain"/>
    <property type="match status" value="1"/>
</dbReference>
<dbReference type="SUPFAM" id="SSF51735">
    <property type="entry name" value="NAD(P)-binding Rossmann-fold domains"/>
    <property type="match status" value="1"/>
</dbReference>
<organism evidence="7 8">
    <name type="scientific">Talaromyces pinophilus</name>
    <name type="common">Penicillium pinophilum</name>
    <dbReference type="NCBI Taxonomy" id="128442"/>
    <lineage>
        <taxon>Eukaryota</taxon>
        <taxon>Fungi</taxon>
        <taxon>Dikarya</taxon>
        <taxon>Ascomycota</taxon>
        <taxon>Pezizomycotina</taxon>
        <taxon>Eurotiomycetes</taxon>
        <taxon>Eurotiomycetidae</taxon>
        <taxon>Eurotiales</taxon>
        <taxon>Trichocomaceae</taxon>
        <taxon>Talaromyces</taxon>
        <taxon>Talaromyces sect. Talaromyces</taxon>
    </lineage>
</organism>
<evidence type="ECO:0000256" key="3">
    <source>
        <dbReference type="ARBA" id="ARBA00038984"/>
    </source>
</evidence>
<evidence type="ECO:0000256" key="4">
    <source>
        <dbReference type="ARBA" id="ARBA00042988"/>
    </source>
</evidence>
<evidence type="ECO:0000256" key="2">
    <source>
        <dbReference type="ARBA" id="ARBA00023002"/>
    </source>
</evidence>
<feature type="domain" description="Gfo/Idh/MocA-like oxidoreductase N-terminal" evidence="6">
    <location>
        <begin position="19"/>
        <end position="86"/>
    </location>
</feature>
<reference evidence="8" key="1">
    <citation type="journal article" date="2015" name="Genome Announc.">
        <title>Draft genome sequence of Talaromyces cellulolyticus strain Y-94, a source of lignocellulosic biomass-degrading enzymes.</title>
        <authorList>
            <person name="Fujii T."/>
            <person name="Koike H."/>
            <person name="Sawayama S."/>
            <person name="Yano S."/>
            <person name="Inoue H."/>
        </authorList>
    </citation>
    <scope>NUCLEOTIDE SEQUENCE [LARGE SCALE GENOMIC DNA]</scope>
    <source>
        <strain evidence="8">Y-94</strain>
    </source>
</reference>